<dbReference type="InterPro" id="IPR000700">
    <property type="entry name" value="PAS-assoc_C"/>
</dbReference>
<gene>
    <name evidence="16" type="ORF">EV659_101114</name>
</gene>
<sequence>MTDDRDRPIQPPRQTRVGRWRHLSLWAVCTATIFATFALDLVGPPAYAANGFPYLLAVLAVPRGRPRPLPVPLWVAALVLALLWGGAVWHGDGNLAIDRIVASALVIAAAWYRWPTQARREAAPMDAAATDELSDMPVRLLTRAVEATDTGIMITDPRLPDNPIIYANPALSRITGYPADEMIGRNPRFLQADLGDQAALDDVRSAVRAGRTADVRVENRRKDGRVFINALQISPVRDVSGTLTHFIGIQRDVTDQVETERKLRDETDLNAAILETVEALILLIDAAGRIVHANRACERLTGYRLDALRGRRVADLLLPPDEAATMAAAFHPDAQGGYVQRFQSVWLTRDGLRIRLAWSVSPMHGADAVDNYYVFSGLDITQRWAQEADSEQARKMEAIGELTSGIAHDFNNLLTVIQGNLEFLSERLDLDARLARRVADAREAADLGGKLTRNLLAFGRRQSLRPELVNLNTLVATLSDFLSRTLGEAITVETVLSAVPPWTKADPAQVRNALINLAINARDAMPDGGTLTVSTSVEPSNDDGGQDPGTGQDMGQGKGQGPDQGQSQGAGRGPGRTGAARPSSTPGLVRLRVSDTGVGMTPEIKARAFEPFFTTKREGAGTGLGLSSIYGFARQSGGYVRIASTPGVGTSVDILLPRHDRLPTADDDRAALGPQGGSERVLLVEDDDRVRRITSAQLEDLGFAVCEAANAAEALERLADPPQPDVLVTDVVMPGGMGGVALANKARAMLPTLGVLLISGYAPPDLSPAADTGGESPTAEAANPLARPFPILLKPFSRADLDAAVRDVLQTVRPGGRSAGPGH</sequence>
<dbReference type="Gene3D" id="3.40.50.2300">
    <property type="match status" value="1"/>
</dbReference>
<dbReference type="PROSITE" id="PS50110">
    <property type="entry name" value="RESPONSE_REGULATORY"/>
    <property type="match status" value="1"/>
</dbReference>
<organism evidence="16 17">
    <name type="scientific">Rhodothalassium salexigens DSM 2132</name>
    <dbReference type="NCBI Taxonomy" id="1188247"/>
    <lineage>
        <taxon>Bacteria</taxon>
        <taxon>Pseudomonadati</taxon>
        <taxon>Pseudomonadota</taxon>
        <taxon>Alphaproteobacteria</taxon>
        <taxon>Rhodothalassiales</taxon>
        <taxon>Rhodothalassiaceae</taxon>
        <taxon>Rhodothalassium</taxon>
    </lineage>
</organism>
<dbReference type="SMART" id="SM00448">
    <property type="entry name" value="REC"/>
    <property type="match status" value="1"/>
</dbReference>
<keyword evidence="7" id="KW-0067">ATP-binding</keyword>
<evidence type="ECO:0000256" key="11">
    <source>
        <dbReference type="SAM" id="Phobius"/>
    </source>
</evidence>
<dbReference type="CDD" id="cd00130">
    <property type="entry name" value="PAS"/>
    <property type="match status" value="2"/>
</dbReference>
<dbReference type="PROSITE" id="PS50112">
    <property type="entry name" value="PAS"/>
    <property type="match status" value="2"/>
</dbReference>
<dbReference type="Pfam" id="PF13426">
    <property type="entry name" value="PAS_9"/>
    <property type="match status" value="1"/>
</dbReference>
<evidence type="ECO:0000313" key="16">
    <source>
        <dbReference type="EMBL" id="TCP38216.1"/>
    </source>
</evidence>
<feature type="transmembrane region" description="Helical" evidence="11">
    <location>
        <begin position="73"/>
        <end position="90"/>
    </location>
</feature>
<keyword evidence="11" id="KW-0812">Transmembrane</keyword>
<dbReference type="SMART" id="SM00388">
    <property type="entry name" value="HisKA"/>
    <property type="match status" value="1"/>
</dbReference>
<evidence type="ECO:0000256" key="3">
    <source>
        <dbReference type="ARBA" id="ARBA00022553"/>
    </source>
</evidence>
<dbReference type="InterPro" id="IPR001610">
    <property type="entry name" value="PAC"/>
</dbReference>
<evidence type="ECO:0000256" key="7">
    <source>
        <dbReference type="ARBA" id="ARBA00022840"/>
    </source>
</evidence>
<evidence type="ECO:0000256" key="8">
    <source>
        <dbReference type="ARBA" id="ARBA00023012"/>
    </source>
</evidence>
<protein>
    <recommendedName>
        <fullName evidence="2">histidine kinase</fullName>
        <ecNumber evidence="2">2.7.13.3</ecNumber>
    </recommendedName>
</protein>
<dbReference type="CDD" id="cd00082">
    <property type="entry name" value="HisKA"/>
    <property type="match status" value="1"/>
</dbReference>
<evidence type="ECO:0000256" key="10">
    <source>
        <dbReference type="SAM" id="MobiDB-lite"/>
    </source>
</evidence>
<keyword evidence="4" id="KW-0808">Transferase</keyword>
<dbReference type="Gene3D" id="3.30.450.20">
    <property type="entry name" value="PAS domain"/>
    <property type="match status" value="2"/>
</dbReference>
<dbReference type="InterPro" id="IPR000014">
    <property type="entry name" value="PAS"/>
</dbReference>
<dbReference type="InterPro" id="IPR001789">
    <property type="entry name" value="Sig_transdc_resp-reg_receiver"/>
</dbReference>
<keyword evidence="11" id="KW-0472">Membrane</keyword>
<evidence type="ECO:0000256" key="6">
    <source>
        <dbReference type="ARBA" id="ARBA00022777"/>
    </source>
</evidence>
<feature type="transmembrane region" description="Helical" evidence="11">
    <location>
        <begin position="45"/>
        <end position="61"/>
    </location>
</feature>
<dbReference type="AlphaFoldDB" id="A0A4V2SQB5"/>
<dbReference type="Proteomes" id="UP000295399">
    <property type="component" value="Unassembled WGS sequence"/>
</dbReference>
<dbReference type="GO" id="GO:0005524">
    <property type="term" value="F:ATP binding"/>
    <property type="evidence" value="ECO:0007669"/>
    <property type="project" value="UniProtKB-KW"/>
</dbReference>
<dbReference type="PANTHER" id="PTHR43065:SF42">
    <property type="entry name" value="TWO-COMPONENT SENSOR PPRA"/>
    <property type="match status" value="1"/>
</dbReference>
<keyword evidence="5" id="KW-0547">Nucleotide-binding</keyword>
<feature type="compositionally biased region" description="Gly residues" evidence="10">
    <location>
        <begin position="546"/>
        <end position="576"/>
    </location>
</feature>
<dbReference type="SUPFAM" id="SSF52172">
    <property type="entry name" value="CheY-like"/>
    <property type="match status" value="1"/>
</dbReference>
<evidence type="ECO:0000259" key="15">
    <source>
        <dbReference type="PROSITE" id="PS50113"/>
    </source>
</evidence>
<dbReference type="InterPro" id="IPR036097">
    <property type="entry name" value="HisK_dim/P_sf"/>
</dbReference>
<dbReference type="InterPro" id="IPR036890">
    <property type="entry name" value="HATPase_C_sf"/>
</dbReference>
<name>A0A4V2SQB5_RHOSA</name>
<dbReference type="EC" id="2.7.13.3" evidence="2"/>
<evidence type="ECO:0000313" key="17">
    <source>
        <dbReference type="Proteomes" id="UP000295399"/>
    </source>
</evidence>
<keyword evidence="11" id="KW-1133">Transmembrane helix</keyword>
<dbReference type="Pfam" id="PF00989">
    <property type="entry name" value="PAS"/>
    <property type="match status" value="1"/>
</dbReference>
<dbReference type="PRINTS" id="PR00344">
    <property type="entry name" value="BCTRLSENSOR"/>
</dbReference>
<feature type="region of interest" description="Disordered" evidence="10">
    <location>
        <begin position="525"/>
        <end position="594"/>
    </location>
</feature>
<dbReference type="Pfam" id="PF02518">
    <property type="entry name" value="HATPase_c"/>
    <property type="match status" value="1"/>
</dbReference>
<dbReference type="SMART" id="SM00387">
    <property type="entry name" value="HATPase_c"/>
    <property type="match status" value="1"/>
</dbReference>
<dbReference type="SMART" id="SM00086">
    <property type="entry name" value="PAC"/>
    <property type="match status" value="2"/>
</dbReference>
<dbReference type="EMBL" id="SLXO01000001">
    <property type="protein sequence ID" value="TCP38216.1"/>
    <property type="molecule type" value="Genomic_DNA"/>
</dbReference>
<dbReference type="Gene3D" id="1.10.287.130">
    <property type="match status" value="1"/>
</dbReference>
<feature type="domain" description="PAS" evidence="14">
    <location>
        <begin position="137"/>
        <end position="186"/>
    </location>
</feature>
<proteinExistence type="predicted"/>
<evidence type="ECO:0000256" key="4">
    <source>
        <dbReference type="ARBA" id="ARBA00022679"/>
    </source>
</evidence>
<dbReference type="InterPro" id="IPR003594">
    <property type="entry name" value="HATPase_dom"/>
</dbReference>
<feature type="domain" description="PAC" evidence="15">
    <location>
        <begin position="211"/>
        <end position="265"/>
    </location>
</feature>
<dbReference type="InterPro" id="IPR005467">
    <property type="entry name" value="His_kinase_dom"/>
</dbReference>
<evidence type="ECO:0000259" key="14">
    <source>
        <dbReference type="PROSITE" id="PS50112"/>
    </source>
</evidence>
<dbReference type="GO" id="GO:0000155">
    <property type="term" value="F:phosphorelay sensor kinase activity"/>
    <property type="evidence" value="ECO:0007669"/>
    <property type="project" value="InterPro"/>
</dbReference>
<dbReference type="PROSITE" id="PS50113">
    <property type="entry name" value="PAC"/>
    <property type="match status" value="1"/>
</dbReference>
<keyword evidence="17" id="KW-1185">Reference proteome</keyword>
<evidence type="ECO:0000256" key="2">
    <source>
        <dbReference type="ARBA" id="ARBA00012438"/>
    </source>
</evidence>
<dbReference type="GO" id="GO:0006355">
    <property type="term" value="P:regulation of DNA-templated transcription"/>
    <property type="evidence" value="ECO:0007669"/>
    <property type="project" value="InterPro"/>
</dbReference>
<dbReference type="PANTHER" id="PTHR43065">
    <property type="entry name" value="SENSOR HISTIDINE KINASE"/>
    <property type="match status" value="1"/>
</dbReference>
<dbReference type="SMART" id="SM00091">
    <property type="entry name" value="PAS"/>
    <property type="match status" value="2"/>
</dbReference>
<accession>A0A4V2SQB5</accession>
<keyword evidence="6 16" id="KW-0418">Kinase</keyword>
<comment type="catalytic activity">
    <reaction evidence="1">
        <text>ATP + protein L-histidine = ADP + protein N-phospho-L-histidine.</text>
        <dbReference type="EC" id="2.7.13.3"/>
    </reaction>
</comment>
<feature type="domain" description="Histidine kinase" evidence="12">
    <location>
        <begin position="405"/>
        <end position="660"/>
    </location>
</feature>
<dbReference type="InterPro" id="IPR004358">
    <property type="entry name" value="Sig_transdc_His_kin-like_C"/>
</dbReference>
<feature type="domain" description="Response regulatory" evidence="13">
    <location>
        <begin position="680"/>
        <end position="809"/>
    </location>
</feature>
<evidence type="ECO:0000259" key="13">
    <source>
        <dbReference type="PROSITE" id="PS50110"/>
    </source>
</evidence>
<dbReference type="InterPro" id="IPR035965">
    <property type="entry name" value="PAS-like_dom_sf"/>
</dbReference>
<evidence type="ECO:0000259" key="12">
    <source>
        <dbReference type="PROSITE" id="PS50109"/>
    </source>
</evidence>
<dbReference type="PROSITE" id="PS50109">
    <property type="entry name" value="HIS_KIN"/>
    <property type="match status" value="1"/>
</dbReference>
<comment type="caution">
    <text evidence="16">The sequence shown here is derived from an EMBL/GenBank/DDBJ whole genome shotgun (WGS) entry which is preliminary data.</text>
</comment>
<keyword evidence="8" id="KW-0902">Two-component regulatory system</keyword>
<feature type="domain" description="PAS" evidence="14">
    <location>
        <begin position="266"/>
        <end position="337"/>
    </location>
</feature>
<evidence type="ECO:0000256" key="9">
    <source>
        <dbReference type="PROSITE-ProRule" id="PRU00169"/>
    </source>
</evidence>
<dbReference type="Pfam" id="PF00512">
    <property type="entry name" value="HisKA"/>
    <property type="match status" value="1"/>
</dbReference>
<reference evidence="16 17" key="1">
    <citation type="submission" date="2019-03" db="EMBL/GenBank/DDBJ databases">
        <title>Genomic Encyclopedia of Type Strains, Phase IV (KMG-IV): sequencing the most valuable type-strain genomes for metagenomic binning, comparative biology and taxonomic classification.</title>
        <authorList>
            <person name="Goeker M."/>
        </authorList>
    </citation>
    <scope>NUCLEOTIDE SEQUENCE [LARGE SCALE GENOMIC DNA]</scope>
    <source>
        <strain evidence="16 17">DSM 2132</strain>
    </source>
</reference>
<dbReference type="InterPro" id="IPR011006">
    <property type="entry name" value="CheY-like_superfamily"/>
</dbReference>
<dbReference type="OrthoDB" id="9796100at2"/>
<keyword evidence="3 9" id="KW-0597">Phosphoprotein</keyword>
<dbReference type="InterPro" id="IPR013767">
    <property type="entry name" value="PAS_fold"/>
</dbReference>
<feature type="modified residue" description="4-aspartylphosphate" evidence="9">
    <location>
        <position position="730"/>
    </location>
</feature>
<dbReference type="NCBIfam" id="TIGR00229">
    <property type="entry name" value="sensory_box"/>
    <property type="match status" value="2"/>
</dbReference>
<feature type="transmembrane region" description="Helical" evidence="11">
    <location>
        <begin position="20"/>
        <end position="39"/>
    </location>
</feature>
<dbReference type="SUPFAM" id="SSF55874">
    <property type="entry name" value="ATPase domain of HSP90 chaperone/DNA topoisomerase II/histidine kinase"/>
    <property type="match status" value="1"/>
</dbReference>
<dbReference type="InterPro" id="IPR003661">
    <property type="entry name" value="HisK_dim/P_dom"/>
</dbReference>
<dbReference type="SUPFAM" id="SSF55785">
    <property type="entry name" value="PYP-like sensor domain (PAS domain)"/>
    <property type="match status" value="2"/>
</dbReference>
<dbReference type="InParanoid" id="A0A4V2SQB5"/>
<evidence type="ECO:0000256" key="5">
    <source>
        <dbReference type="ARBA" id="ARBA00022741"/>
    </source>
</evidence>
<dbReference type="Pfam" id="PF00072">
    <property type="entry name" value="Response_reg"/>
    <property type="match status" value="1"/>
</dbReference>
<evidence type="ECO:0000256" key="1">
    <source>
        <dbReference type="ARBA" id="ARBA00000085"/>
    </source>
</evidence>
<dbReference type="SUPFAM" id="SSF47384">
    <property type="entry name" value="Homodimeric domain of signal transducing histidine kinase"/>
    <property type="match status" value="1"/>
</dbReference>
<dbReference type="RefSeq" id="WP_132706505.1">
    <property type="nucleotide sequence ID" value="NZ_JACIGF010000001.1"/>
</dbReference>
<dbReference type="Gene3D" id="3.30.565.10">
    <property type="entry name" value="Histidine kinase-like ATPase, C-terminal domain"/>
    <property type="match status" value="1"/>
</dbReference>